<evidence type="ECO:0000313" key="3">
    <source>
        <dbReference type="Proteomes" id="UP000011615"/>
    </source>
</evidence>
<dbReference type="PANTHER" id="PTHR30619">
    <property type="entry name" value="DNA INTERNALIZATION/COMPETENCE PROTEIN COMEC/REC2"/>
    <property type="match status" value="1"/>
</dbReference>
<dbReference type="InterPro" id="IPR036866">
    <property type="entry name" value="RibonucZ/Hydroxyglut_hydro"/>
</dbReference>
<dbReference type="eggNOG" id="arCOG03009">
    <property type="taxonomic scope" value="Archaea"/>
</dbReference>
<dbReference type="SMART" id="SM00849">
    <property type="entry name" value="Lactamase_B"/>
    <property type="match status" value="1"/>
</dbReference>
<reference evidence="2 3" key="1">
    <citation type="journal article" date="2014" name="PLoS Genet.">
        <title>Phylogenetically driven sequencing of extremely halophilic archaea reveals strategies for static and dynamic osmo-response.</title>
        <authorList>
            <person name="Becker E.A."/>
            <person name="Seitzer P.M."/>
            <person name="Tritt A."/>
            <person name="Larsen D."/>
            <person name="Krusor M."/>
            <person name="Yao A.I."/>
            <person name="Wu D."/>
            <person name="Madern D."/>
            <person name="Eisen J.A."/>
            <person name="Darling A.E."/>
            <person name="Facciotti M.T."/>
        </authorList>
    </citation>
    <scope>NUCLEOTIDE SEQUENCE [LARGE SCALE GENOMIC DNA]</scope>
    <source>
        <strain evidence="2 3">JCM 13563</strain>
    </source>
</reference>
<dbReference type="Proteomes" id="UP000011615">
    <property type="component" value="Unassembled WGS sequence"/>
</dbReference>
<feature type="domain" description="Metallo-beta-lactamase" evidence="1">
    <location>
        <begin position="50"/>
        <end position="254"/>
    </location>
</feature>
<comment type="caution">
    <text evidence="2">The sequence shown here is derived from an EMBL/GenBank/DDBJ whole genome shotgun (WGS) entry which is preliminary data.</text>
</comment>
<evidence type="ECO:0000313" key="2">
    <source>
        <dbReference type="EMBL" id="ELZ20878.1"/>
    </source>
</evidence>
<dbReference type="EMBL" id="AOIT01000035">
    <property type="protein sequence ID" value="ELZ20878.1"/>
    <property type="molecule type" value="Genomic_DNA"/>
</dbReference>
<sequence>MRRELLVVAVAGVLVFAGCSSAIDNSDGTERAGAVDVSGSLELHHIDVGQADSTLIVTPSNETILIDTGDYRDDGQTVIDYLEAHDIDRIDHLVTTHGHADHIGGHPELIEHFEEDGDGIGAVYDSGVVHPTATYERYLDVVEAHNVSIYEVAAGDRLSLAGDGLEATVLNPPDGDASGDIDTNGIVLSLAFGDFSYLTTGDLDASGERRLVETSGDDLAADVYQAGHHGSSTSSSAPFLDRVDPDVAIVSSAVDSRYGHPHDEVLAAFADRGIETYWTGVHGDIVMTTNGTAVSVATERNASTDPATLLERKHAVQSALVAPLTRSGPHAEIGLWLPTTDSGRPSVYGTVARTAGVAR</sequence>
<protein>
    <submittedName>
        <fullName evidence="2">Beta-lactamase domain-containing protein</fullName>
    </submittedName>
</protein>
<dbReference type="RefSeq" id="WP_008012300.1">
    <property type="nucleotide sequence ID" value="NZ_AOIT01000035.1"/>
</dbReference>
<name>M0CE03_9EURY</name>
<dbReference type="InterPro" id="IPR035681">
    <property type="entry name" value="ComA-like_MBL"/>
</dbReference>
<dbReference type="PATRIC" id="fig|1230457.4.peg.1933"/>
<dbReference type="OrthoDB" id="3327at2157"/>
<dbReference type="AlphaFoldDB" id="M0CE03"/>
<organism evidence="2 3">
    <name type="scientific">Natrinema limicola JCM 13563</name>
    <dbReference type="NCBI Taxonomy" id="1230457"/>
    <lineage>
        <taxon>Archaea</taxon>
        <taxon>Methanobacteriati</taxon>
        <taxon>Methanobacteriota</taxon>
        <taxon>Stenosarchaea group</taxon>
        <taxon>Halobacteria</taxon>
        <taxon>Halobacteriales</taxon>
        <taxon>Natrialbaceae</taxon>
        <taxon>Natrinema</taxon>
    </lineage>
</organism>
<dbReference type="STRING" id="1230457.C476_09593"/>
<evidence type="ECO:0000259" key="1">
    <source>
        <dbReference type="SMART" id="SM00849"/>
    </source>
</evidence>
<dbReference type="Pfam" id="PF00753">
    <property type="entry name" value="Lactamase_B"/>
    <property type="match status" value="1"/>
</dbReference>
<dbReference type="PROSITE" id="PS51257">
    <property type="entry name" value="PROKAR_LIPOPROTEIN"/>
    <property type="match status" value="1"/>
</dbReference>
<accession>M0CE03</accession>
<proteinExistence type="predicted"/>
<dbReference type="SUPFAM" id="SSF56281">
    <property type="entry name" value="Metallo-hydrolase/oxidoreductase"/>
    <property type="match status" value="1"/>
</dbReference>
<dbReference type="CDD" id="cd07731">
    <property type="entry name" value="ComA-like_MBL-fold"/>
    <property type="match status" value="1"/>
</dbReference>
<dbReference type="PANTHER" id="PTHR30619:SF1">
    <property type="entry name" value="RECOMBINATION PROTEIN 2"/>
    <property type="match status" value="1"/>
</dbReference>
<dbReference type="InterPro" id="IPR001279">
    <property type="entry name" value="Metallo-B-lactamas"/>
</dbReference>
<keyword evidence="3" id="KW-1185">Reference proteome</keyword>
<dbReference type="InterPro" id="IPR052159">
    <property type="entry name" value="Competence_DNA_uptake"/>
</dbReference>
<dbReference type="Gene3D" id="3.60.15.10">
    <property type="entry name" value="Ribonuclease Z/Hydroxyacylglutathione hydrolase-like"/>
    <property type="match status" value="1"/>
</dbReference>
<gene>
    <name evidence="2" type="ORF">C476_09593</name>
</gene>